<evidence type="ECO:0000259" key="3">
    <source>
        <dbReference type="PROSITE" id="PS50026"/>
    </source>
</evidence>
<keyword evidence="2" id="KW-0812">Transmembrane</keyword>
<evidence type="ECO:0000313" key="4">
    <source>
        <dbReference type="Proteomes" id="UP000887569"/>
    </source>
</evidence>
<name>A0A915B5G9_PARUN</name>
<proteinExistence type="predicted"/>
<dbReference type="InterPro" id="IPR000742">
    <property type="entry name" value="EGF"/>
</dbReference>
<feature type="disulfide bond" evidence="1">
    <location>
        <begin position="48"/>
        <end position="57"/>
    </location>
</feature>
<feature type="transmembrane region" description="Helical" evidence="2">
    <location>
        <begin position="89"/>
        <end position="110"/>
    </location>
</feature>
<keyword evidence="1" id="KW-0245">EGF-like domain</keyword>
<sequence>EKYCDQGQRMKGADGRDYCGCVPFYQGEECREMVCLNGGTEMKQRCLCPPNFLGYHCEIDTNRTSATSRFQRYGDQEIIQGNELFTRDISGTIFSLIMIIVLVVSMYLLMKHRMQVQNRLATLRREDLSRSAHGLGTRRADMISPEDTRILPFRAAPILDGGPPPYVSHPPRGRIRRHEQLPPLPSYEDATKLPPLTRSALFSPTEPLQQRSAVIEITDETAGDQPENDSMVTPPCERRAIEETQPSTSASESIAHTPIFIVERPKIERSCSTRKSI</sequence>
<dbReference type="Gene3D" id="2.10.25.10">
    <property type="entry name" value="Laminin"/>
    <property type="match status" value="1"/>
</dbReference>
<feature type="domain" description="EGF-like" evidence="3">
    <location>
        <begin position="26"/>
        <end position="58"/>
    </location>
</feature>
<dbReference type="SUPFAM" id="SSF57196">
    <property type="entry name" value="EGF/Laminin"/>
    <property type="match status" value="1"/>
</dbReference>
<keyword evidence="2" id="KW-0472">Membrane</keyword>
<accession>A0A915B5G9</accession>
<evidence type="ECO:0000313" key="5">
    <source>
        <dbReference type="WBParaSite" id="PgR027_g125_t01"/>
    </source>
</evidence>
<evidence type="ECO:0000256" key="2">
    <source>
        <dbReference type="SAM" id="Phobius"/>
    </source>
</evidence>
<organism evidence="4 5">
    <name type="scientific">Parascaris univalens</name>
    <name type="common">Nematode worm</name>
    <dbReference type="NCBI Taxonomy" id="6257"/>
    <lineage>
        <taxon>Eukaryota</taxon>
        <taxon>Metazoa</taxon>
        <taxon>Ecdysozoa</taxon>
        <taxon>Nematoda</taxon>
        <taxon>Chromadorea</taxon>
        <taxon>Rhabditida</taxon>
        <taxon>Spirurina</taxon>
        <taxon>Ascaridomorpha</taxon>
        <taxon>Ascaridoidea</taxon>
        <taxon>Ascarididae</taxon>
        <taxon>Parascaris</taxon>
    </lineage>
</organism>
<reference evidence="5" key="1">
    <citation type="submission" date="2022-11" db="UniProtKB">
        <authorList>
            <consortium name="WormBaseParasite"/>
        </authorList>
    </citation>
    <scope>IDENTIFICATION</scope>
</reference>
<keyword evidence="1" id="KW-1015">Disulfide bond</keyword>
<keyword evidence="2" id="KW-1133">Transmembrane helix</keyword>
<dbReference type="WBParaSite" id="PgR027_g125_t01">
    <property type="protein sequence ID" value="PgR027_g125_t01"/>
    <property type="gene ID" value="PgR027_g125"/>
</dbReference>
<dbReference type="PROSITE" id="PS00022">
    <property type="entry name" value="EGF_1"/>
    <property type="match status" value="1"/>
</dbReference>
<dbReference type="PROSITE" id="PS50026">
    <property type="entry name" value="EGF_3"/>
    <property type="match status" value="1"/>
</dbReference>
<keyword evidence="4" id="KW-1185">Reference proteome</keyword>
<protein>
    <submittedName>
        <fullName evidence="5">EGF-like domain-containing protein</fullName>
    </submittedName>
</protein>
<evidence type="ECO:0000256" key="1">
    <source>
        <dbReference type="PROSITE-ProRule" id="PRU00076"/>
    </source>
</evidence>
<dbReference type="Proteomes" id="UP000887569">
    <property type="component" value="Unplaced"/>
</dbReference>
<comment type="caution">
    <text evidence="1">Lacks conserved residue(s) required for the propagation of feature annotation.</text>
</comment>
<dbReference type="AlphaFoldDB" id="A0A915B5G9"/>